<dbReference type="GO" id="GO:0060628">
    <property type="term" value="P:regulation of ER to Golgi vesicle-mediated transport"/>
    <property type="evidence" value="ECO:0007669"/>
    <property type="project" value="TreeGrafter"/>
</dbReference>
<dbReference type="InterPro" id="IPR042044">
    <property type="entry name" value="EXOC6PINT-1/Sec15/Tip20_C_dom2"/>
</dbReference>
<dbReference type="EMBL" id="HE580274">
    <property type="protein sequence ID" value="CCD26506.1"/>
    <property type="molecule type" value="Genomic_DNA"/>
</dbReference>
<protein>
    <submittedName>
        <fullName evidence="2">Uncharacterized protein</fullName>
    </submittedName>
</protein>
<evidence type="ECO:0000256" key="1">
    <source>
        <dbReference type="SAM" id="Coils"/>
    </source>
</evidence>
<dbReference type="eggNOG" id="KOG2218">
    <property type="taxonomic scope" value="Eukaryota"/>
</dbReference>
<dbReference type="Gene3D" id="1.10.10.2270">
    <property type="entry name" value="Dsl1p vesicle tethering complex, Tip20p subunit, domain E"/>
    <property type="match status" value="1"/>
</dbReference>
<dbReference type="Gene3D" id="1.10.357.100">
    <property type="entry name" value="Dsl1p vesicle tethering complex, Tip20p subunit, domain C"/>
    <property type="match status" value="1"/>
</dbReference>
<dbReference type="STRING" id="1071378.G0WFE5"/>
<evidence type="ECO:0000313" key="2">
    <source>
        <dbReference type="EMBL" id="CCD26506.1"/>
    </source>
</evidence>
<dbReference type="Gene3D" id="1.20.58.1420">
    <property type="entry name" value="Dsl1p vesicle tethering complex, Tip20p subunit, domain B"/>
    <property type="match status" value="1"/>
</dbReference>
<keyword evidence="3" id="KW-1185">Reference proteome</keyword>
<reference evidence="2 3" key="1">
    <citation type="journal article" date="2011" name="Proc. Natl. Acad. Sci. U.S.A.">
        <title>Evolutionary erosion of yeast sex chromosomes by mating-type switching accidents.</title>
        <authorList>
            <person name="Gordon J.L."/>
            <person name="Armisen D."/>
            <person name="Proux-Wera E."/>
            <person name="Oheigeartaigh S.S."/>
            <person name="Byrne K.P."/>
            <person name="Wolfe K.H."/>
        </authorList>
    </citation>
    <scope>NUCLEOTIDE SEQUENCE [LARGE SCALE GENOMIC DNA]</scope>
    <source>
        <strain evidence="3">ATCC 10597 / BCRC 20456 / CBS 421 / NBRC 0211 / NRRL Y-12639</strain>
    </source>
</reference>
<dbReference type="Gene3D" id="6.10.280.210">
    <property type="entry name" value="Dsl1p vesicle tethering complex, Tip20p subunit, domain A"/>
    <property type="match status" value="1"/>
</dbReference>
<dbReference type="PANTHER" id="PTHR13520">
    <property type="entry name" value="RAD50-INTERACTING PROTEIN 1 RINT-1"/>
    <property type="match status" value="1"/>
</dbReference>
<dbReference type="GO" id="GO:0006914">
    <property type="term" value="P:autophagy"/>
    <property type="evidence" value="ECO:0007669"/>
    <property type="project" value="EnsemblFungi"/>
</dbReference>
<proteinExistence type="predicted"/>
<dbReference type="GO" id="GO:0006888">
    <property type="term" value="P:endoplasmic reticulum to Golgi vesicle-mediated transport"/>
    <property type="evidence" value="ECO:0007669"/>
    <property type="project" value="InterPro"/>
</dbReference>
<sequence>MLTDINDLFSIDDEIQKVQKQRDSLIVQLKTAQQNTIPNNDSNHENQAESIANDIEYNANNIVEIKKLKEKYGNLQIFQRLEDFYRKQEVHDSNLRKLDELNDEIAQLSQQEPKDFNIEELTKVSSELKELESELQSTNDIEKVNILISDFNTNVLTKIANDIGNAFKEKLLESKWDTKSTISIETKEITELRQTSSLLYKISDLYLQTDEPILWNFKCLANNFNIRFIYHFHDSTSNIETYFRYLNEYLTTNLYKCINLFHDQTNGLTKQLIHEQFINYVLEPIREKVQSTLSQNDSKTLIILISQIISTDKNLLKSFHYQGKGLASLLTDELWDKWIQFEVTTSTRQFETITNDPNDLPDTAADFIKLLNKIYDYLEPFYDLESESIQRYKLITCSQIFMNLTSAYLDYVLTVDYLGEKRTKMQELYQTMIKMQNLHLVYKKIYHLSGKPIFVHLTNIVNEKESKRYNSLFQDILRDYRKNMEDDIQNSIIHRIQKQIKESLRNYFKIGSWSVMEKNNDTPMAVSSELVTVINAMNEIISRLDSLEMPYELQLNIKNELLNIIVNYFIESILKLNKFNQYGLLQFKLDYETLKTTLQLPTHSNNSQDYKILRLLQILNIKYDNELYSKYVSKEYIKMANFDNLRHDLSITNLSDTDIQDGLYRIIYGNII</sequence>
<organism evidence="2 3">
    <name type="scientific">Naumovozyma dairenensis (strain ATCC 10597 / BCRC 20456 / CBS 421 / NBRC 0211 / NRRL Y-12639)</name>
    <name type="common">Saccharomyces dairenensis</name>
    <dbReference type="NCBI Taxonomy" id="1071378"/>
    <lineage>
        <taxon>Eukaryota</taxon>
        <taxon>Fungi</taxon>
        <taxon>Dikarya</taxon>
        <taxon>Ascomycota</taxon>
        <taxon>Saccharomycotina</taxon>
        <taxon>Saccharomycetes</taxon>
        <taxon>Saccharomycetales</taxon>
        <taxon>Saccharomycetaceae</taxon>
        <taxon>Naumovozyma</taxon>
    </lineage>
</organism>
<dbReference type="PROSITE" id="PS51386">
    <property type="entry name" value="RINT1_TIP20"/>
    <property type="match status" value="1"/>
</dbReference>
<gene>
    <name evidence="2" type="primary">NDAI0H03330</name>
    <name evidence="2" type="ordered locus">NDAI_0H03330</name>
</gene>
<dbReference type="RefSeq" id="XP_003671749.1">
    <property type="nucleotide sequence ID" value="XM_003671701.1"/>
</dbReference>
<dbReference type="InterPro" id="IPR007528">
    <property type="entry name" value="RINT1_Tip20"/>
</dbReference>
<dbReference type="GO" id="GO:0006890">
    <property type="term" value="P:retrograde vesicle-mediated transport, Golgi to endoplasmic reticulum"/>
    <property type="evidence" value="ECO:0007669"/>
    <property type="project" value="EnsemblFungi"/>
</dbReference>
<dbReference type="InterPro" id="IPR042043">
    <property type="entry name" value="Tip20p_domC"/>
</dbReference>
<dbReference type="HOGENOM" id="CLU_410507_0_0_1"/>
<dbReference type="GeneID" id="11496037"/>
<dbReference type="OMA" id="TCSQIFM"/>
<feature type="coiled-coil region" evidence="1">
    <location>
        <begin position="91"/>
        <end position="141"/>
    </location>
</feature>
<dbReference type="GO" id="GO:0070939">
    <property type="term" value="C:Dsl1/NZR complex"/>
    <property type="evidence" value="ECO:0007669"/>
    <property type="project" value="EnsemblFungi"/>
</dbReference>
<accession>G0WFE5</accession>
<dbReference type="InterPro" id="IPR042042">
    <property type="entry name" value="Tip20p_domB"/>
</dbReference>
<keyword evidence="1" id="KW-0175">Coiled coil</keyword>
<dbReference type="Pfam" id="PF04437">
    <property type="entry name" value="RINT1_TIP1"/>
    <property type="match status" value="1"/>
</dbReference>
<dbReference type="KEGG" id="ndi:NDAI_0H03330"/>
<dbReference type="AlphaFoldDB" id="G0WFE5"/>
<dbReference type="PANTHER" id="PTHR13520:SF0">
    <property type="entry name" value="RAD50-INTERACTING PROTEIN 1"/>
    <property type="match status" value="1"/>
</dbReference>
<dbReference type="InterPro" id="IPR042040">
    <property type="entry name" value="Tip20p_domE"/>
</dbReference>
<evidence type="ECO:0000313" key="3">
    <source>
        <dbReference type="Proteomes" id="UP000000689"/>
    </source>
</evidence>
<dbReference type="Proteomes" id="UP000000689">
    <property type="component" value="Chromosome 8"/>
</dbReference>
<dbReference type="Gene3D" id="1.20.58.670">
    <property type="entry name" value="Dsl1p vesicle tethering complex, Tip20p subunit, domain D"/>
    <property type="match status" value="1"/>
</dbReference>
<name>G0WFE5_NAUDC</name>
<dbReference type="OrthoDB" id="2189254at2759"/>
<dbReference type="InterPro" id="IPR042041">
    <property type="entry name" value="Tip20p_domA"/>
</dbReference>